<dbReference type="AlphaFoldDB" id="A0A3Q9JJQ4"/>
<reference evidence="2" key="1">
    <citation type="submission" date="2018-06" db="EMBL/GenBank/DDBJ databases">
        <title>Complete genome of Pseudomonas insecticola strain QZS01.</title>
        <authorList>
            <person name="Wang J."/>
            <person name="Su Q."/>
        </authorList>
    </citation>
    <scope>NUCLEOTIDE SEQUENCE [LARGE SCALE GENOMIC DNA]</scope>
    <source>
        <strain evidence="2">QZS01</strain>
    </source>
</reference>
<name>A0A3Q9JJQ4_9GAMM</name>
<dbReference type="InterPro" id="IPR021457">
    <property type="entry name" value="DUF3108"/>
</dbReference>
<evidence type="ECO:0000313" key="2">
    <source>
        <dbReference type="Proteomes" id="UP000273143"/>
    </source>
</evidence>
<organism evidence="1 2">
    <name type="scientific">Entomomonas moraniae</name>
    <dbReference type="NCBI Taxonomy" id="2213226"/>
    <lineage>
        <taxon>Bacteria</taxon>
        <taxon>Pseudomonadati</taxon>
        <taxon>Pseudomonadota</taxon>
        <taxon>Gammaproteobacteria</taxon>
        <taxon>Pseudomonadales</taxon>
        <taxon>Pseudomonadaceae</taxon>
        <taxon>Entomomonas</taxon>
    </lineage>
</organism>
<dbReference type="Proteomes" id="UP000273143">
    <property type="component" value="Chromosome"/>
</dbReference>
<proteinExistence type="predicted"/>
<dbReference type="Pfam" id="PF11306">
    <property type="entry name" value="DUF3108"/>
    <property type="match status" value="1"/>
</dbReference>
<dbReference type="EMBL" id="CP029822">
    <property type="protein sequence ID" value="AZS51215.1"/>
    <property type="molecule type" value="Genomic_DNA"/>
</dbReference>
<dbReference type="KEGG" id="emo:DM558_10745"/>
<keyword evidence="2" id="KW-1185">Reference proteome</keyword>
<evidence type="ECO:0000313" key="1">
    <source>
        <dbReference type="EMBL" id="AZS51215.1"/>
    </source>
</evidence>
<protein>
    <submittedName>
        <fullName evidence="1">DUF3108 domain-containing protein</fullName>
    </submittedName>
</protein>
<sequence>MGKFCQRLGIVMNQMIKKTITSIVILLCCSFPVYAWQLKPFETTYTAVISNVPFDGQATYSLTKKGDEWAFKTLAAMAIAQREENSVFVIKDGHLQPSFYEFNQSGLKTKQVILIFDWKKMFAKGHFKDKKHDDDMFFDLKYKMLDPLSTQLALQMDVAAGKKQMSYKVIEDDEIDTYQFKVIGSEVIDTPVGKLATIKVQRVRGANSKRQSYIWFAKDWNYTVVKLYHLEKNGQEYVISLSQGTVDHKEITGKK</sequence>
<accession>A0A3Q9JJQ4</accession>
<gene>
    <name evidence="1" type="ORF">DM558_10745</name>
</gene>